<sequence>MSRLRKIDRQVLEESVVLDSEDQAQVVEALRDDNVSSYRLYCYILMALETIAAAAVAVGVRPWGHAIPVAVSLMLATAEKAFPRHRRYIRSVNVALSMLLALTTRKHSLVHMLAVADLALTIYLDRSFVGTARSIEALEGLKYKFKTV</sequence>
<reference evidence="4" key="2">
    <citation type="journal article" date="2012" name="G3 (Bethesda)">
        <title>Pichia sorbitophila, an interspecies yeast hybrid reveals early steps of genome resolution following polyploidization.</title>
        <authorList>
            <person name="Leh Louis V."/>
            <person name="Despons L."/>
            <person name="Friedrich A."/>
            <person name="Martin T."/>
            <person name="Durrens P."/>
            <person name="Casaregola S."/>
            <person name="Neuveglise C."/>
            <person name="Fairhead C."/>
            <person name="Marck C."/>
            <person name="Cruz J.A."/>
            <person name="Straub M.L."/>
            <person name="Kugler V."/>
            <person name="Sacerdot C."/>
            <person name="Uzunov Z."/>
            <person name="Thierry A."/>
            <person name="Weiss S."/>
            <person name="Bleykasten C."/>
            <person name="De Montigny J."/>
            <person name="Jacques N."/>
            <person name="Jung P."/>
            <person name="Lemaire M."/>
            <person name="Mallet S."/>
            <person name="Morel G."/>
            <person name="Richard G.F."/>
            <person name="Sarkar A."/>
            <person name="Savel G."/>
            <person name="Schacherer J."/>
            <person name="Seret M.L."/>
            <person name="Talla E."/>
            <person name="Samson G."/>
            <person name="Jubin C."/>
            <person name="Poulain J."/>
            <person name="Vacherie B."/>
            <person name="Barbe V."/>
            <person name="Pelletier E."/>
            <person name="Sherman D.J."/>
            <person name="Westhof E."/>
            <person name="Weissenbach J."/>
            <person name="Baret P.V."/>
            <person name="Wincker P."/>
            <person name="Gaillardin C."/>
            <person name="Dujon B."/>
            <person name="Souciet J.L."/>
        </authorList>
    </citation>
    <scope>NUCLEOTIDE SEQUENCE [LARGE SCALE GENOMIC DNA]</scope>
    <source>
        <strain evidence="4">ATCC MYA-4447 / BCRC 22081 / CBS 7064 / NBRC 10061 / NRRL Y-12695</strain>
    </source>
</reference>
<reference evidence="3" key="1">
    <citation type="submission" date="2011-10" db="EMBL/GenBank/DDBJ databases">
        <authorList>
            <person name="Genoscope - CEA"/>
        </authorList>
    </citation>
    <scope>NUCLEOTIDE SEQUENCE</scope>
    <source>
        <strain evidence="3">CBS 7064</strain>
    </source>
</reference>
<dbReference type="EMBL" id="FO082059">
    <property type="protein sequence ID" value="CCE72768.1"/>
    <property type="molecule type" value="Genomic_DNA"/>
</dbReference>
<keyword evidence="1" id="KW-0472">Membrane</keyword>
<evidence type="ECO:0000313" key="4">
    <source>
        <dbReference type="Proteomes" id="UP000005222"/>
    </source>
</evidence>
<proteinExistence type="predicted"/>
<dbReference type="eggNOG" id="ENOG502RQJ3">
    <property type="taxonomic scope" value="Eukaryota"/>
</dbReference>
<evidence type="ECO:0000313" key="2">
    <source>
        <dbReference type="EMBL" id="CCE72768.1"/>
    </source>
</evidence>
<dbReference type="OMA" id="VLMIFEV"/>
<dbReference type="Proteomes" id="UP000005222">
    <property type="component" value="Chromosome B"/>
</dbReference>
<dbReference type="InParanoid" id="G8YTS8"/>
<dbReference type="HOGENOM" id="CLU_1759479_0_0_1"/>
<name>G8YTS8_PICSO</name>
<protein>
    <submittedName>
        <fullName evidence="3">Piso0_000362 protein</fullName>
    </submittedName>
</protein>
<dbReference type="OrthoDB" id="4090931at2759"/>
<feature type="transmembrane region" description="Helical" evidence="1">
    <location>
        <begin position="40"/>
        <end position="60"/>
    </location>
</feature>
<organism evidence="3 4">
    <name type="scientific">Pichia sorbitophila (strain ATCC MYA-4447 / BCRC 22081 / CBS 7064 / NBRC 10061 / NRRL Y-12695)</name>
    <name type="common">Hybrid yeast</name>
    <dbReference type="NCBI Taxonomy" id="559304"/>
    <lineage>
        <taxon>Eukaryota</taxon>
        <taxon>Fungi</taxon>
        <taxon>Dikarya</taxon>
        <taxon>Ascomycota</taxon>
        <taxon>Saccharomycotina</taxon>
        <taxon>Pichiomycetes</taxon>
        <taxon>Debaryomycetaceae</taxon>
        <taxon>Millerozyma</taxon>
    </lineage>
</organism>
<keyword evidence="1" id="KW-0812">Transmembrane</keyword>
<dbReference type="EMBL" id="FO082058">
    <property type="protein sequence ID" value="CCE73329.1"/>
    <property type="molecule type" value="Genomic_DNA"/>
</dbReference>
<keyword evidence="1" id="KW-1133">Transmembrane helix</keyword>
<gene>
    <name evidence="3" type="primary">Piso0_000362</name>
    <name evidence="2" type="ORF">GNLVRS01_PISO0A07678g</name>
    <name evidence="3" type="ORF">GNLVRS01_PISO0B07745g</name>
</gene>
<accession>G8YTS8</accession>
<keyword evidence="4" id="KW-1185">Reference proteome</keyword>
<dbReference type="AlphaFoldDB" id="G8YTS8"/>
<dbReference type="Proteomes" id="UP000005222">
    <property type="component" value="Chromosome A"/>
</dbReference>
<evidence type="ECO:0000313" key="3">
    <source>
        <dbReference type="EMBL" id="CCE73329.1"/>
    </source>
</evidence>
<evidence type="ECO:0000256" key="1">
    <source>
        <dbReference type="SAM" id="Phobius"/>
    </source>
</evidence>